<reference evidence="2" key="1">
    <citation type="submission" date="2020-02" db="EMBL/GenBank/DDBJ databases">
        <authorList>
            <person name="Lichtner F.J."/>
        </authorList>
    </citation>
    <scope>NUCLEOTIDE SEQUENCE</scope>
    <source>
        <strain evidence="2">G10</strain>
    </source>
</reference>
<keyword evidence="1" id="KW-0175">Coiled coil</keyword>
<gene>
    <name evidence="2" type="ORF">PCG10_001773</name>
</gene>
<dbReference type="AlphaFoldDB" id="A0A9P5GCG6"/>
<keyword evidence="3" id="KW-1185">Reference proteome</keyword>
<dbReference type="Proteomes" id="UP000701341">
    <property type="component" value="Unassembled WGS sequence"/>
</dbReference>
<proteinExistence type="predicted"/>
<accession>A0A9P5GCG6</accession>
<dbReference type="EMBL" id="JAAOZQ010000128">
    <property type="protein sequence ID" value="KAF7516812.1"/>
    <property type="molecule type" value="Genomic_DNA"/>
</dbReference>
<evidence type="ECO:0000313" key="3">
    <source>
        <dbReference type="Proteomes" id="UP000701341"/>
    </source>
</evidence>
<feature type="coiled-coil region" evidence="1">
    <location>
        <begin position="1"/>
        <end position="35"/>
    </location>
</feature>
<organism evidence="2 3">
    <name type="scientific">Penicillium crustosum</name>
    <name type="common">Blue mold fungus</name>
    <dbReference type="NCBI Taxonomy" id="36656"/>
    <lineage>
        <taxon>Eukaryota</taxon>
        <taxon>Fungi</taxon>
        <taxon>Dikarya</taxon>
        <taxon>Ascomycota</taxon>
        <taxon>Pezizomycotina</taxon>
        <taxon>Eurotiomycetes</taxon>
        <taxon>Eurotiomycetidae</taxon>
        <taxon>Eurotiales</taxon>
        <taxon>Aspergillaceae</taxon>
        <taxon>Penicillium</taxon>
    </lineage>
</organism>
<sequence>MPSVQHLLDQQEDQLKKLRLEVEALRTTLETIRKYHLESLNPWIDQVTETLKKLGGMLDETPASATDGEFDINI</sequence>
<evidence type="ECO:0000256" key="1">
    <source>
        <dbReference type="SAM" id="Coils"/>
    </source>
</evidence>
<protein>
    <submittedName>
        <fullName evidence="2">Uncharacterized protein</fullName>
    </submittedName>
</protein>
<name>A0A9P5GCG6_PENCR</name>
<comment type="caution">
    <text evidence="2">The sequence shown here is derived from an EMBL/GenBank/DDBJ whole genome shotgun (WGS) entry which is preliminary data.</text>
</comment>
<evidence type="ECO:0000313" key="2">
    <source>
        <dbReference type="EMBL" id="KAF7516812.1"/>
    </source>
</evidence>